<feature type="region of interest" description="Disordered" evidence="4">
    <location>
        <begin position="176"/>
        <end position="195"/>
    </location>
</feature>
<dbReference type="Gene3D" id="1.25.40.10">
    <property type="entry name" value="Tetratricopeptide repeat domain"/>
    <property type="match status" value="1"/>
</dbReference>
<dbReference type="InterPro" id="IPR011990">
    <property type="entry name" value="TPR-like_helical_dom_sf"/>
</dbReference>
<organism evidence="5 6">
    <name type="scientific">Uabimicrobium amorphum</name>
    <dbReference type="NCBI Taxonomy" id="2596890"/>
    <lineage>
        <taxon>Bacteria</taxon>
        <taxon>Pseudomonadati</taxon>
        <taxon>Planctomycetota</taxon>
        <taxon>Candidatus Uabimicrobiia</taxon>
        <taxon>Candidatus Uabimicrobiales</taxon>
        <taxon>Candidatus Uabimicrobiaceae</taxon>
        <taxon>Candidatus Uabimicrobium</taxon>
    </lineage>
</organism>
<name>A0A5S9F244_UABAM</name>
<evidence type="ECO:0000313" key="6">
    <source>
        <dbReference type="Proteomes" id="UP000326354"/>
    </source>
</evidence>
<keyword evidence="6" id="KW-1185">Reference proteome</keyword>
<evidence type="ECO:0000256" key="2">
    <source>
        <dbReference type="ARBA" id="ARBA00022803"/>
    </source>
</evidence>
<feature type="region of interest" description="Disordered" evidence="4">
    <location>
        <begin position="208"/>
        <end position="243"/>
    </location>
</feature>
<dbReference type="AlphaFoldDB" id="A0A5S9F244"/>
<feature type="compositionally biased region" description="Polar residues" evidence="4">
    <location>
        <begin position="208"/>
        <end position="239"/>
    </location>
</feature>
<dbReference type="PROSITE" id="PS50005">
    <property type="entry name" value="TPR"/>
    <property type="match status" value="1"/>
</dbReference>
<evidence type="ECO:0000256" key="3">
    <source>
        <dbReference type="PROSITE-ProRule" id="PRU00339"/>
    </source>
</evidence>
<protein>
    <submittedName>
        <fullName evidence="5">Uncharacterized protein</fullName>
    </submittedName>
</protein>
<proteinExistence type="predicted"/>
<dbReference type="Pfam" id="PF07719">
    <property type="entry name" value="TPR_2"/>
    <property type="match status" value="1"/>
</dbReference>
<keyword evidence="1" id="KW-0677">Repeat</keyword>
<dbReference type="SMART" id="SM00028">
    <property type="entry name" value="TPR"/>
    <property type="match status" value="1"/>
</dbReference>
<evidence type="ECO:0000256" key="1">
    <source>
        <dbReference type="ARBA" id="ARBA00022737"/>
    </source>
</evidence>
<gene>
    <name evidence="5" type="ORF">UABAM_01577</name>
</gene>
<dbReference type="RefSeq" id="WP_151967436.1">
    <property type="nucleotide sequence ID" value="NZ_AP019860.1"/>
</dbReference>
<sequence>MKSQETILQELRARRRQLIKDKNWLGALEVINTALTLEPTFDRYYNQGVVLLQLQRVKEAMNSFKKSLELNPHFTKGKDALNKAQQRLQNEMVAQVQNANSAMYTPNEDKRTGDISRETLDMGKASNNANAVEIKKYHNSKMPPLPESRKLSEEIPTGRREKHILEEQLGGKFTDENEVDDSKKYHNSKMPPLPEEGLRIHPIHETNINNIPKPNSSGAEASTSDNSDPTLDFESQSDMSPVKETTGFKESTYITTENTICEDEPLVIADNGQVVTKKYEVLPGDMTIDDVHVQMANSEAKMEKYVDTDAMTIDDVHSQIVTKKHEVDPGDMTIDDVHSQVVGVANKQVATKKYEPGDMTIDDIHSQLPSPTNEEAVTKKYEVDADAMTIDDVHAAFEKPEEKRKTHTYFNDEFINPDEFRD</sequence>
<reference evidence="5 6" key="1">
    <citation type="submission" date="2019-08" db="EMBL/GenBank/DDBJ databases">
        <title>Complete genome sequence of Candidatus Uab amorphum.</title>
        <authorList>
            <person name="Shiratori T."/>
            <person name="Suzuki S."/>
            <person name="Kakizawa Y."/>
            <person name="Ishida K."/>
        </authorList>
    </citation>
    <scope>NUCLEOTIDE SEQUENCE [LARGE SCALE GENOMIC DNA]</scope>
    <source>
        <strain evidence="5 6">SRT547</strain>
    </source>
</reference>
<dbReference type="InterPro" id="IPR019734">
    <property type="entry name" value="TPR_rpt"/>
</dbReference>
<dbReference type="InterPro" id="IPR013105">
    <property type="entry name" value="TPR_2"/>
</dbReference>
<evidence type="ECO:0000256" key="4">
    <source>
        <dbReference type="SAM" id="MobiDB-lite"/>
    </source>
</evidence>
<dbReference type="KEGG" id="uam:UABAM_01577"/>
<dbReference type="SUPFAM" id="SSF48452">
    <property type="entry name" value="TPR-like"/>
    <property type="match status" value="1"/>
</dbReference>
<keyword evidence="2 3" id="KW-0802">TPR repeat</keyword>
<feature type="repeat" description="TPR" evidence="3">
    <location>
        <begin position="41"/>
        <end position="74"/>
    </location>
</feature>
<dbReference type="Proteomes" id="UP000326354">
    <property type="component" value="Chromosome"/>
</dbReference>
<evidence type="ECO:0000313" key="5">
    <source>
        <dbReference type="EMBL" id="BBM83226.1"/>
    </source>
</evidence>
<accession>A0A5S9F244</accession>
<dbReference type="PROSITE" id="PS50293">
    <property type="entry name" value="TPR_REGION"/>
    <property type="match status" value="1"/>
</dbReference>
<dbReference type="OrthoDB" id="9814042at2"/>
<dbReference type="EMBL" id="AP019860">
    <property type="protein sequence ID" value="BBM83226.1"/>
    <property type="molecule type" value="Genomic_DNA"/>
</dbReference>